<name>A0ABY4CVH8_9BACT</name>
<keyword evidence="14" id="KW-1185">Reference proteome</keyword>
<dbReference type="SUPFAM" id="SSF56935">
    <property type="entry name" value="Porins"/>
    <property type="match status" value="1"/>
</dbReference>
<dbReference type="SUPFAM" id="SSF49464">
    <property type="entry name" value="Carboxypeptidase regulatory domain-like"/>
    <property type="match status" value="1"/>
</dbReference>
<evidence type="ECO:0000256" key="10">
    <source>
        <dbReference type="SAM" id="SignalP"/>
    </source>
</evidence>
<dbReference type="RefSeq" id="WP_243797218.1">
    <property type="nucleotide sequence ID" value="NZ_CP094669.1"/>
</dbReference>
<evidence type="ECO:0000256" key="3">
    <source>
        <dbReference type="ARBA" id="ARBA00022452"/>
    </source>
</evidence>
<accession>A0ABY4CVH8</accession>
<evidence type="ECO:0000256" key="6">
    <source>
        <dbReference type="ARBA" id="ARBA00023136"/>
    </source>
</evidence>
<dbReference type="PROSITE" id="PS52016">
    <property type="entry name" value="TONB_DEPENDENT_REC_3"/>
    <property type="match status" value="1"/>
</dbReference>
<keyword evidence="6 8" id="KW-0472">Membrane</keyword>
<dbReference type="InterPro" id="IPR012910">
    <property type="entry name" value="Plug_dom"/>
</dbReference>
<evidence type="ECO:0000259" key="12">
    <source>
        <dbReference type="Pfam" id="PF07715"/>
    </source>
</evidence>
<evidence type="ECO:0000256" key="5">
    <source>
        <dbReference type="ARBA" id="ARBA00023077"/>
    </source>
</evidence>
<evidence type="ECO:0000256" key="7">
    <source>
        <dbReference type="ARBA" id="ARBA00023237"/>
    </source>
</evidence>
<organism evidence="13 14">
    <name type="scientific">Hymenobacter tibetensis</name>
    <dbReference type="NCBI Taxonomy" id="497967"/>
    <lineage>
        <taxon>Bacteria</taxon>
        <taxon>Pseudomonadati</taxon>
        <taxon>Bacteroidota</taxon>
        <taxon>Cytophagia</taxon>
        <taxon>Cytophagales</taxon>
        <taxon>Hymenobacteraceae</taxon>
        <taxon>Hymenobacter</taxon>
    </lineage>
</organism>
<dbReference type="Pfam" id="PF00593">
    <property type="entry name" value="TonB_dep_Rec_b-barrel"/>
    <property type="match status" value="1"/>
</dbReference>
<feature type="signal peptide" evidence="10">
    <location>
        <begin position="1"/>
        <end position="21"/>
    </location>
</feature>
<evidence type="ECO:0000256" key="4">
    <source>
        <dbReference type="ARBA" id="ARBA00022692"/>
    </source>
</evidence>
<feature type="domain" description="TonB-dependent receptor plug" evidence="12">
    <location>
        <begin position="119"/>
        <end position="237"/>
    </location>
</feature>
<dbReference type="Pfam" id="PF13715">
    <property type="entry name" value="CarbopepD_reg_2"/>
    <property type="match status" value="1"/>
</dbReference>
<sequence>MSKKLLLFLGFFLCTVVPLVAQTIRVTGRVTGTSGAQPGVTVLQQGTTNGTSTDAEGRYRIEVPGTATLVFSAVGSASQQVPVNGRTTLDVRLTDAATDLNEVVVTGSRATEGRSNILTTSPVDVISAREIKAFAQTDVAQIMTYVAPSFQSSRQAISDGTDHVDPASLRGLGPDQVLVLVNGKRRHSSALVNINGTVGRGSVGTDLNVIPNASIKRIEVLRDGAAAQYGSDAIAGVINIQLKDDTTGIQATSTVGETYEGDGRLYQADANVGIGLAGRGYVDLSGQFSNRGYTNRSGVDTAPLIYLGGNSGNFPGGTAADTEAKRRALKAEDDILVAQNGYNRRNLRLGQSESRNIGGFLNAGYTFLPSIGLEAYVTGGATHRTGKAAGFYRLPNQVTQVDLNLYPNGFLPFINTTINDQSILAGLRATVAGFDVDLSNTFGRNEIRFDISNTLNASLVGYTPTTFYAGTIAFRQNTTNLSFSRRFTDVAALSTLNVAFGGEYRNDNYQIEAGDPGSYIYGGRRVNVTPTSTGTPAAAGAQVFPGYQPSDEVNRSRNNVAGYIDLESDLTEKLLVGIAGRAERYSDFGSNVSGKVSGRYSILEQLAVRGTFGNGFRAPSLQQRYFTNTSTQFVQGNAQQVLTVNNDNPIVRNTFNATGAGQQGFGIPALKQEKSVNYSLGVTARALESLTLTVDAYQIDIDDRIVLSSQFSRTNPTVATILGTLPVSQVQFFANAVDTRTRGVDIVANQRLPLGEGRLGLTVAANFNKTTVQRVRSSSTIDNDPTVGATNLQNTLFDRQQRGRLETAQPRSKINLTANYSKGIFGVEVRTVQFGKVQYKDARLGSPDGNPNFLYSSIDQTFRAKWVTDLTVSVQLLKEIGLTVGANNIFNVYPDKFKVNPRNDPNNFSVDPLLNYNSSLDNTNRGRTIYNPNQFGYNGGFYFARLSVTLPTTK</sequence>
<evidence type="ECO:0000256" key="1">
    <source>
        <dbReference type="ARBA" id="ARBA00004571"/>
    </source>
</evidence>
<keyword evidence="3 8" id="KW-1134">Transmembrane beta strand</keyword>
<dbReference type="Proteomes" id="UP000831113">
    <property type="component" value="Chromosome"/>
</dbReference>
<dbReference type="InterPro" id="IPR008969">
    <property type="entry name" value="CarboxyPept-like_regulatory"/>
</dbReference>
<dbReference type="InterPro" id="IPR037066">
    <property type="entry name" value="Plug_dom_sf"/>
</dbReference>
<dbReference type="InterPro" id="IPR039426">
    <property type="entry name" value="TonB-dep_rcpt-like"/>
</dbReference>
<keyword evidence="7 8" id="KW-0998">Cell outer membrane</keyword>
<evidence type="ECO:0000256" key="8">
    <source>
        <dbReference type="PROSITE-ProRule" id="PRU01360"/>
    </source>
</evidence>
<evidence type="ECO:0000256" key="2">
    <source>
        <dbReference type="ARBA" id="ARBA00022448"/>
    </source>
</evidence>
<dbReference type="PANTHER" id="PTHR47234:SF3">
    <property type="entry name" value="SECRETIN_TONB SHORT N-TERMINAL DOMAIN-CONTAINING PROTEIN"/>
    <property type="match status" value="1"/>
</dbReference>
<dbReference type="EMBL" id="CP094669">
    <property type="protein sequence ID" value="UOG74047.1"/>
    <property type="molecule type" value="Genomic_DNA"/>
</dbReference>
<comment type="similarity">
    <text evidence="8 9">Belongs to the TonB-dependent receptor family.</text>
</comment>
<reference evidence="13 14" key="1">
    <citation type="submission" date="2022-03" db="EMBL/GenBank/DDBJ databases">
        <title>Hymenobactersp. isolated from the air.</title>
        <authorList>
            <person name="Won M."/>
            <person name="Kwon S.-W."/>
        </authorList>
    </citation>
    <scope>NUCLEOTIDE SEQUENCE [LARGE SCALE GENOMIC DNA]</scope>
    <source>
        <strain evidence="13 14">KACC 21982</strain>
    </source>
</reference>
<keyword evidence="13" id="KW-0675">Receptor</keyword>
<comment type="subcellular location">
    <subcellularLocation>
        <location evidence="1 8">Cell outer membrane</location>
        <topology evidence="1 8">Multi-pass membrane protein</topology>
    </subcellularLocation>
</comment>
<proteinExistence type="inferred from homology"/>
<keyword evidence="5 9" id="KW-0798">TonB box</keyword>
<keyword evidence="4 8" id="KW-0812">Transmembrane</keyword>
<dbReference type="InterPro" id="IPR036942">
    <property type="entry name" value="Beta-barrel_TonB_sf"/>
</dbReference>
<dbReference type="Gene3D" id="2.170.130.10">
    <property type="entry name" value="TonB-dependent receptor, plug domain"/>
    <property type="match status" value="1"/>
</dbReference>
<feature type="domain" description="TonB-dependent receptor-like beta-barrel" evidence="11">
    <location>
        <begin position="410"/>
        <end position="889"/>
    </location>
</feature>
<evidence type="ECO:0000313" key="13">
    <source>
        <dbReference type="EMBL" id="UOG74047.1"/>
    </source>
</evidence>
<dbReference type="InterPro" id="IPR000531">
    <property type="entry name" value="Beta-barrel_TonB"/>
</dbReference>
<evidence type="ECO:0000256" key="9">
    <source>
        <dbReference type="RuleBase" id="RU003357"/>
    </source>
</evidence>
<keyword evidence="2 8" id="KW-0813">Transport</keyword>
<dbReference type="PANTHER" id="PTHR47234">
    <property type="match status" value="1"/>
</dbReference>
<protein>
    <submittedName>
        <fullName evidence="13">TonB-dependent receptor</fullName>
    </submittedName>
</protein>
<gene>
    <name evidence="13" type="ORF">MTX78_18225</name>
</gene>
<keyword evidence="10" id="KW-0732">Signal</keyword>
<evidence type="ECO:0000313" key="14">
    <source>
        <dbReference type="Proteomes" id="UP000831113"/>
    </source>
</evidence>
<dbReference type="Pfam" id="PF07715">
    <property type="entry name" value="Plug"/>
    <property type="match status" value="1"/>
</dbReference>
<evidence type="ECO:0000259" key="11">
    <source>
        <dbReference type="Pfam" id="PF00593"/>
    </source>
</evidence>
<dbReference type="Gene3D" id="2.40.170.20">
    <property type="entry name" value="TonB-dependent receptor, beta-barrel domain"/>
    <property type="match status" value="1"/>
</dbReference>
<feature type="chain" id="PRO_5045070937" evidence="10">
    <location>
        <begin position="22"/>
        <end position="954"/>
    </location>
</feature>